<dbReference type="SUPFAM" id="SSF109854">
    <property type="entry name" value="DinB/YfiT-like putative metalloenzymes"/>
    <property type="match status" value="1"/>
</dbReference>
<dbReference type="Pfam" id="PF12867">
    <property type="entry name" value="DinB_2"/>
    <property type="match status" value="1"/>
</dbReference>
<evidence type="ECO:0000313" key="3">
    <source>
        <dbReference type="Proteomes" id="UP001165489"/>
    </source>
</evidence>
<evidence type="ECO:0000259" key="1">
    <source>
        <dbReference type="Pfam" id="PF12867"/>
    </source>
</evidence>
<proteinExistence type="predicted"/>
<reference evidence="2" key="1">
    <citation type="submission" date="2022-03" db="EMBL/GenBank/DDBJ databases">
        <title>De novo assembled genomes of Belliella spp. (Cyclobacteriaceae) strains.</title>
        <authorList>
            <person name="Szabo A."/>
            <person name="Korponai K."/>
            <person name="Felfoldi T."/>
        </authorList>
    </citation>
    <scope>NUCLEOTIDE SEQUENCE</scope>
    <source>
        <strain evidence="2">DSM 111904</strain>
    </source>
</reference>
<accession>A0ABS9UW14</accession>
<dbReference type="InterPro" id="IPR034660">
    <property type="entry name" value="DinB/YfiT-like"/>
</dbReference>
<evidence type="ECO:0000313" key="2">
    <source>
        <dbReference type="EMBL" id="MCH7408357.1"/>
    </source>
</evidence>
<dbReference type="Gene3D" id="1.20.120.450">
    <property type="entry name" value="dinb family like domain"/>
    <property type="match status" value="1"/>
</dbReference>
<keyword evidence="3" id="KW-1185">Reference proteome</keyword>
<dbReference type="Proteomes" id="UP001165489">
    <property type="component" value="Unassembled WGS sequence"/>
</dbReference>
<name>A0ABS9UW14_9BACT</name>
<sequence length="171" mass="19818">MNETFKPKVGEYAPYYESYIKRVINENIDKLLLTQIQEVRSYFETMGEEKSNETYAEGKWTAKEVLSHMIDTDRIMTFRALCFARGEKSPLPSFDQDEYVARSMANAIPLNKLIEDFEFSRYACVSLLKTLPIDSWSNIGMASGYEVSVRALFYIMTGHVAHHLAILKERY</sequence>
<dbReference type="RefSeq" id="WP_241346490.1">
    <property type="nucleotide sequence ID" value="NZ_JAKZGP010000004.1"/>
</dbReference>
<dbReference type="EMBL" id="JAKZGP010000004">
    <property type="protein sequence ID" value="MCH7408357.1"/>
    <property type="molecule type" value="Genomic_DNA"/>
</dbReference>
<dbReference type="InterPro" id="IPR024775">
    <property type="entry name" value="DinB-like"/>
</dbReference>
<organism evidence="2 3">
    <name type="scientific">Belliella filtrata</name>
    <dbReference type="NCBI Taxonomy" id="2923435"/>
    <lineage>
        <taxon>Bacteria</taxon>
        <taxon>Pseudomonadati</taxon>
        <taxon>Bacteroidota</taxon>
        <taxon>Cytophagia</taxon>
        <taxon>Cytophagales</taxon>
        <taxon>Cyclobacteriaceae</taxon>
        <taxon>Belliella</taxon>
    </lineage>
</organism>
<gene>
    <name evidence="2" type="ORF">MM239_03030</name>
</gene>
<comment type="caution">
    <text evidence="2">The sequence shown here is derived from an EMBL/GenBank/DDBJ whole genome shotgun (WGS) entry which is preliminary data.</text>
</comment>
<protein>
    <submittedName>
        <fullName evidence="2">DinB family protein</fullName>
    </submittedName>
</protein>
<feature type="domain" description="DinB-like" evidence="1">
    <location>
        <begin position="34"/>
        <end position="166"/>
    </location>
</feature>